<dbReference type="GO" id="GO:0043565">
    <property type="term" value="F:sequence-specific DNA binding"/>
    <property type="evidence" value="ECO:0007669"/>
    <property type="project" value="InterPro"/>
</dbReference>
<organism evidence="1 2">
    <name type="scientific">Sphingobacterium corticibacterium</name>
    <dbReference type="NCBI Taxonomy" id="2484746"/>
    <lineage>
        <taxon>Bacteria</taxon>
        <taxon>Pseudomonadati</taxon>
        <taxon>Bacteroidota</taxon>
        <taxon>Sphingobacteriia</taxon>
        <taxon>Sphingobacteriales</taxon>
        <taxon>Sphingobacteriaceae</taxon>
        <taxon>Sphingobacterium</taxon>
    </lineage>
</organism>
<dbReference type="Proteomes" id="UP000292855">
    <property type="component" value="Unassembled WGS sequence"/>
</dbReference>
<dbReference type="Gene3D" id="1.10.10.60">
    <property type="entry name" value="Homeodomain-like"/>
    <property type="match status" value="1"/>
</dbReference>
<dbReference type="OrthoDB" id="714384at2"/>
<proteinExistence type="predicted"/>
<sequence>MRTKTNKTKGLQIRYSLAIQESVVNAILSGELLLEEAMANYGIMSKTTIVRWLKKNRGIERGI</sequence>
<reference evidence="1 2" key="1">
    <citation type="submission" date="2019-02" db="EMBL/GenBank/DDBJ databases">
        <authorList>
            <person name="Li Y."/>
        </authorList>
    </citation>
    <scope>NUCLEOTIDE SEQUENCE [LARGE SCALE GENOMIC DNA]</scope>
    <source>
        <strain evidence="1 2">30C10-4-7</strain>
    </source>
</reference>
<accession>A0A4Q6XP00</accession>
<name>A0A4Q6XP00_9SPHI</name>
<gene>
    <name evidence="1" type="ORF">EWE74_02125</name>
</gene>
<evidence type="ECO:0000313" key="2">
    <source>
        <dbReference type="Proteomes" id="UP000292855"/>
    </source>
</evidence>
<comment type="caution">
    <text evidence="1">The sequence shown here is derived from an EMBL/GenBank/DDBJ whole genome shotgun (WGS) entry which is preliminary data.</text>
</comment>
<dbReference type="InterPro" id="IPR010921">
    <property type="entry name" value="Trp_repressor/repl_initiator"/>
</dbReference>
<protein>
    <recommendedName>
        <fullName evidence="3">Transposase</fullName>
    </recommendedName>
</protein>
<dbReference type="SUPFAM" id="SSF48295">
    <property type="entry name" value="TrpR-like"/>
    <property type="match status" value="1"/>
</dbReference>
<dbReference type="EMBL" id="SGIT01000001">
    <property type="protein sequence ID" value="RZF61661.1"/>
    <property type="molecule type" value="Genomic_DNA"/>
</dbReference>
<dbReference type="RefSeq" id="WP_130139890.1">
    <property type="nucleotide sequence ID" value="NZ_SGIT01000001.1"/>
</dbReference>
<evidence type="ECO:0000313" key="1">
    <source>
        <dbReference type="EMBL" id="RZF61661.1"/>
    </source>
</evidence>
<evidence type="ECO:0008006" key="3">
    <source>
        <dbReference type="Google" id="ProtNLM"/>
    </source>
</evidence>
<dbReference type="AlphaFoldDB" id="A0A4Q6XP00"/>
<keyword evidence="2" id="KW-1185">Reference proteome</keyword>